<proteinExistence type="predicted"/>
<keyword evidence="2" id="KW-1185">Reference proteome</keyword>
<comment type="caution">
    <text evidence="1">The sequence shown here is derived from an EMBL/GenBank/DDBJ whole genome shotgun (WGS) entry which is preliminary data.</text>
</comment>
<protein>
    <submittedName>
        <fullName evidence="1">Uncharacterized protein</fullName>
    </submittedName>
</protein>
<name>A0AAV4ZXG5_9AGAM</name>
<evidence type="ECO:0000313" key="1">
    <source>
        <dbReference type="EMBL" id="GJJ06811.1"/>
    </source>
</evidence>
<accession>A0AAV4ZXG5</accession>
<organism evidence="1 2">
    <name type="scientific">Clathrus columnatus</name>
    <dbReference type="NCBI Taxonomy" id="1419009"/>
    <lineage>
        <taxon>Eukaryota</taxon>
        <taxon>Fungi</taxon>
        <taxon>Dikarya</taxon>
        <taxon>Basidiomycota</taxon>
        <taxon>Agaricomycotina</taxon>
        <taxon>Agaricomycetes</taxon>
        <taxon>Phallomycetidae</taxon>
        <taxon>Phallales</taxon>
        <taxon>Clathraceae</taxon>
        <taxon>Clathrus</taxon>
    </lineage>
</organism>
<sequence>MNPSLSSAPYNPFSFLSNSARAVHSDNDLFNNVNNFVGTTLRQEKAYLNVLRSTPSPEPLFDHSDAQLNANAHPAPESNVSTEVNDTLDIIHEEDEIGDLEKTIAPLFSPCRCGHRRNCSEIEQPVRESPFNPAFTLINQLHIWTDKYDLNEEQRIEVEEFNKCSLEDHLLHIFCSMLKLAEGPLSVPLGNFKESSWFKNDVNLFCKDAMMSPFIPAYKICGTQLFYKLLSINMVYRIPKDVIRETQIRAKLQAAVLSYFNTWRTRARQKIDLSIKNKLPAWTLAKSLAHPDCMLTPNHVQRAAILAALMHYNVQKIRGIGIGMTIPSDEDDPKITPVKLYLTGDFWTDIELFLGERSFYNADMDILKLSGAKRDMPNFIHETTTTRQKTVESVLSGMAVDEASLEAAASLATANAHTINTSINATSDPTW</sequence>
<dbReference type="Proteomes" id="UP001050691">
    <property type="component" value="Unassembled WGS sequence"/>
</dbReference>
<evidence type="ECO:0000313" key="2">
    <source>
        <dbReference type="Proteomes" id="UP001050691"/>
    </source>
</evidence>
<dbReference type="EMBL" id="BPWL01000001">
    <property type="protein sequence ID" value="GJJ06811.1"/>
    <property type="molecule type" value="Genomic_DNA"/>
</dbReference>
<reference evidence="1" key="1">
    <citation type="submission" date="2021-10" db="EMBL/GenBank/DDBJ databases">
        <title>De novo Genome Assembly of Clathrus columnatus (Basidiomycota, Fungi) Using Illumina and Nanopore Sequence Data.</title>
        <authorList>
            <person name="Ogiso-Tanaka E."/>
            <person name="Itagaki H."/>
            <person name="Hosoya T."/>
            <person name="Hosaka K."/>
        </authorList>
    </citation>
    <scope>NUCLEOTIDE SEQUENCE</scope>
    <source>
        <strain evidence="1">MO-923</strain>
    </source>
</reference>
<dbReference type="AlphaFoldDB" id="A0AAV4ZXG5"/>
<gene>
    <name evidence="1" type="ORF">Clacol_001007</name>
</gene>